<dbReference type="Gene3D" id="2.40.330.10">
    <property type="entry name" value="DNA-binding pseudobarrel domain"/>
    <property type="match status" value="1"/>
</dbReference>
<dbReference type="SUPFAM" id="SSF101936">
    <property type="entry name" value="DNA-binding pseudobarrel domain"/>
    <property type="match status" value="1"/>
</dbReference>
<dbReference type="Proteomes" id="UP001497480">
    <property type="component" value="Unassembled WGS sequence"/>
</dbReference>
<keyword evidence="7" id="KW-0927">Auxin signaling pathway</keyword>
<name>A0AAV1XR00_LUPLU</name>
<evidence type="ECO:0000256" key="5">
    <source>
        <dbReference type="ARBA" id="ARBA00023163"/>
    </source>
</evidence>
<reference evidence="9 10" key="1">
    <citation type="submission" date="2024-03" db="EMBL/GenBank/DDBJ databases">
        <authorList>
            <person name="Martinez-Hernandez J."/>
        </authorList>
    </citation>
    <scope>NUCLEOTIDE SEQUENCE [LARGE SCALE GENOMIC DNA]</scope>
</reference>
<dbReference type="CDD" id="cd10017">
    <property type="entry name" value="B3_DNA"/>
    <property type="match status" value="1"/>
</dbReference>
<dbReference type="PANTHER" id="PTHR31384">
    <property type="entry name" value="AUXIN RESPONSE FACTOR 4-RELATED"/>
    <property type="match status" value="1"/>
</dbReference>
<dbReference type="PANTHER" id="PTHR31384:SF8">
    <property type="entry name" value="AUXIN RESPONSE FACTOR 11"/>
    <property type="match status" value="1"/>
</dbReference>
<protein>
    <recommendedName>
        <fullName evidence="8">TF-B3 domain-containing protein</fullName>
    </recommendedName>
</protein>
<comment type="caution">
    <text evidence="9">The sequence shown here is derived from an EMBL/GenBank/DDBJ whole genome shotgun (WGS) entry which is preliminary data.</text>
</comment>
<dbReference type="InterPro" id="IPR044835">
    <property type="entry name" value="ARF_plant"/>
</dbReference>
<dbReference type="GO" id="GO:0003677">
    <property type="term" value="F:DNA binding"/>
    <property type="evidence" value="ECO:0007669"/>
    <property type="project" value="UniProtKB-KW"/>
</dbReference>
<evidence type="ECO:0000313" key="9">
    <source>
        <dbReference type="EMBL" id="CAL0323439.1"/>
    </source>
</evidence>
<dbReference type="InterPro" id="IPR015300">
    <property type="entry name" value="DNA-bd_pseudobarrel_sf"/>
</dbReference>
<keyword evidence="3" id="KW-0805">Transcription regulation</keyword>
<dbReference type="PROSITE" id="PS50863">
    <property type="entry name" value="B3"/>
    <property type="match status" value="1"/>
</dbReference>
<comment type="subcellular location">
    <subcellularLocation>
        <location evidence="1">Nucleus</location>
    </subcellularLocation>
</comment>
<dbReference type="EMBL" id="CAXHTB010000017">
    <property type="protein sequence ID" value="CAL0323439.1"/>
    <property type="molecule type" value="Genomic_DNA"/>
</dbReference>
<evidence type="ECO:0000256" key="4">
    <source>
        <dbReference type="ARBA" id="ARBA00023125"/>
    </source>
</evidence>
<dbReference type="GO" id="GO:0009734">
    <property type="term" value="P:auxin-activated signaling pathway"/>
    <property type="evidence" value="ECO:0007669"/>
    <property type="project" value="UniProtKB-KW"/>
</dbReference>
<dbReference type="GO" id="GO:0006355">
    <property type="term" value="P:regulation of DNA-templated transcription"/>
    <property type="evidence" value="ECO:0007669"/>
    <property type="project" value="InterPro"/>
</dbReference>
<evidence type="ECO:0000313" key="10">
    <source>
        <dbReference type="Proteomes" id="UP001497480"/>
    </source>
</evidence>
<dbReference type="GO" id="GO:0005634">
    <property type="term" value="C:nucleus"/>
    <property type="evidence" value="ECO:0007669"/>
    <property type="project" value="UniProtKB-SubCell"/>
</dbReference>
<evidence type="ECO:0000256" key="2">
    <source>
        <dbReference type="ARBA" id="ARBA00007853"/>
    </source>
</evidence>
<sequence length="193" mass="21987">MAHPGSTQVDTGHKEQLQASTNQELNQQIPHFNLPSKILCRVMHTQLLAEQENEVYARITLLPESDQNEPVSPNPCPPETQKQIFHSFRKILTASDTSTHGGFSVLRRHAIECLPQLDMTQQTPTQELAAKDLHGFEWKFKHIFRGQPRRHLLTTGWSTFVTSKRLVVGDAFVLLKEESIVLKLCRTSRKEQG</sequence>
<keyword evidence="5" id="KW-0804">Transcription</keyword>
<dbReference type="InterPro" id="IPR003340">
    <property type="entry name" value="B3_DNA-bd"/>
</dbReference>
<evidence type="ECO:0000259" key="8">
    <source>
        <dbReference type="PROSITE" id="PS50863"/>
    </source>
</evidence>
<organism evidence="9 10">
    <name type="scientific">Lupinus luteus</name>
    <name type="common">European yellow lupine</name>
    <dbReference type="NCBI Taxonomy" id="3873"/>
    <lineage>
        <taxon>Eukaryota</taxon>
        <taxon>Viridiplantae</taxon>
        <taxon>Streptophyta</taxon>
        <taxon>Embryophyta</taxon>
        <taxon>Tracheophyta</taxon>
        <taxon>Spermatophyta</taxon>
        <taxon>Magnoliopsida</taxon>
        <taxon>eudicotyledons</taxon>
        <taxon>Gunneridae</taxon>
        <taxon>Pentapetalae</taxon>
        <taxon>rosids</taxon>
        <taxon>fabids</taxon>
        <taxon>Fabales</taxon>
        <taxon>Fabaceae</taxon>
        <taxon>Papilionoideae</taxon>
        <taxon>50 kb inversion clade</taxon>
        <taxon>genistoids sensu lato</taxon>
        <taxon>core genistoids</taxon>
        <taxon>Genisteae</taxon>
        <taxon>Lupinus</taxon>
    </lineage>
</organism>
<keyword evidence="4" id="KW-0238">DNA-binding</keyword>
<gene>
    <name evidence="9" type="ORF">LLUT_LOCUS24499</name>
</gene>
<dbReference type="Pfam" id="PF02362">
    <property type="entry name" value="B3"/>
    <property type="match status" value="1"/>
</dbReference>
<evidence type="ECO:0000256" key="1">
    <source>
        <dbReference type="ARBA" id="ARBA00004123"/>
    </source>
</evidence>
<proteinExistence type="inferred from homology"/>
<accession>A0AAV1XR00</accession>
<keyword evidence="10" id="KW-1185">Reference proteome</keyword>
<evidence type="ECO:0000256" key="6">
    <source>
        <dbReference type="ARBA" id="ARBA00023242"/>
    </source>
</evidence>
<evidence type="ECO:0000256" key="3">
    <source>
        <dbReference type="ARBA" id="ARBA00023015"/>
    </source>
</evidence>
<dbReference type="FunFam" id="2.40.330.10:FF:000001">
    <property type="entry name" value="Auxin response factor"/>
    <property type="match status" value="1"/>
</dbReference>
<keyword evidence="6" id="KW-0539">Nucleus</keyword>
<evidence type="ECO:0000256" key="7">
    <source>
        <dbReference type="ARBA" id="ARBA00023294"/>
    </source>
</evidence>
<dbReference type="SMART" id="SM01019">
    <property type="entry name" value="B3"/>
    <property type="match status" value="1"/>
</dbReference>
<dbReference type="AlphaFoldDB" id="A0AAV1XR00"/>
<feature type="domain" description="TF-B3" evidence="8">
    <location>
        <begin position="88"/>
        <end position="188"/>
    </location>
</feature>
<comment type="similarity">
    <text evidence="2">Belongs to the ARF family.</text>
</comment>